<keyword evidence="12" id="KW-0130">Cell adhesion</keyword>
<dbReference type="InterPro" id="IPR057510">
    <property type="entry name" value="C2_SHIP1-2_first"/>
</dbReference>
<dbReference type="InterPro" id="IPR000980">
    <property type="entry name" value="SH2"/>
</dbReference>
<evidence type="ECO:0000256" key="5">
    <source>
        <dbReference type="ARBA" id="ARBA00004510"/>
    </source>
</evidence>
<organism evidence="20 21">
    <name type="scientific">Oncorhynchus mykiss</name>
    <name type="common">Rainbow trout</name>
    <name type="synonym">Salmo gairdneri</name>
    <dbReference type="NCBI Taxonomy" id="8022"/>
    <lineage>
        <taxon>Eukaryota</taxon>
        <taxon>Metazoa</taxon>
        <taxon>Chordata</taxon>
        <taxon>Craniata</taxon>
        <taxon>Vertebrata</taxon>
        <taxon>Euteleostomi</taxon>
        <taxon>Actinopterygii</taxon>
        <taxon>Neopterygii</taxon>
        <taxon>Teleostei</taxon>
        <taxon>Protacanthopterygii</taxon>
        <taxon>Salmoniformes</taxon>
        <taxon>Salmonidae</taxon>
        <taxon>Salmoninae</taxon>
        <taxon>Oncorhynchus</taxon>
    </lineage>
</organism>
<dbReference type="Proteomes" id="UP000694395">
    <property type="component" value="Chromosome 31"/>
</dbReference>
<evidence type="ECO:0000313" key="21">
    <source>
        <dbReference type="Proteomes" id="UP000694395"/>
    </source>
</evidence>
<dbReference type="PANTHER" id="PTHR46051:SF8">
    <property type="entry name" value="PHOSPHATIDYLINOSITOL 3,4,5-TRISPHOSPHATE 5-PHOSPHATASE 2B"/>
    <property type="match status" value="1"/>
</dbReference>
<evidence type="ECO:0000256" key="4">
    <source>
        <dbReference type="ARBA" id="ARBA00004486"/>
    </source>
</evidence>
<evidence type="ECO:0000256" key="15">
    <source>
        <dbReference type="ARBA" id="ARBA00023212"/>
    </source>
</evidence>
<name>A0A8C7UK03_ONCMY</name>
<dbReference type="InterPro" id="IPR001660">
    <property type="entry name" value="SAM"/>
</dbReference>
<protein>
    <recommendedName>
        <fullName evidence="7">phosphatidylinositol-3,4,5-trisphosphate 5-phosphatase</fullName>
        <ecNumber evidence="7">3.1.3.86</ecNumber>
    </recommendedName>
</protein>
<reference evidence="20" key="2">
    <citation type="submission" date="2025-08" db="UniProtKB">
        <authorList>
            <consortium name="Ensembl"/>
        </authorList>
    </citation>
    <scope>IDENTIFICATION</scope>
</reference>
<dbReference type="FunFam" id="3.60.10.10:FF:000005">
    <property type="entry name" value="phosphatidylinositol 3,4,5-trisphosphate 5-phosphatase 1"/>
    <property type="match status" value="1"/>
</dbReference>
<dbReference type="PRINTS" id="PR00401">
    <property type="entry name" value="SH2DOMAIN"/>
</dbReference>
<evidence type="ECO:0000313" key="20">
    <source>
        <dbReference type="Ensembl" id="ENSOMYP00000097111.2"/>
    </source>
</evidence>
<dbReference type="GO" id="GO:0043569">
    <property type="term" value="P:negative regulation of insulin-like growth factor receptor signaling pathway"/>
    <property type="evidence" value="ECO:0007669"/>
    <property type="project" value="TreeGrafter"/>
</dbReference>
<proteinExistence type="inferred from homology"/>
<dbReference type="SMART" id="SM00454">
    <property type="entry name" value="SAM"/>
    <property type="match status" value="1"/>
</dbReference>
<dbReference type="GeneTree" id="ENSGT00940000166245"/>
<dbReference type="SUPFAM" id="SSF56219">
    <property type="entry name" value="DNase I-like"/>
    <property type="match status" value="1"/>
</dbReference>
<dbReference type="GO" id="GO:0030175">
    <property type="term" value="C:filopodium"/>
    <property type="evidence" value="ECO:0007669"/>
    <property type="project" value="UniProtKB-SubCell"/>
</dbReference>
<dbReference type="Gene3D" id="3.60.10.10">
    <property type="entry name" value="Endonuclease/exonuclease/phosphatase"/>
    <property type="match status" value="1"/>
</dbReference>
<evidence type="ECO:0000256" key="8">
    <source>
        <dbReference type="ARBA" id="ARBA00022490"/>
    </source>
</evidence>
<evidence type="ECO:0000259" key="19">
    <source>
        <dbReference type="PROSITE" id="PS50105"/>
    </source>
</evidence>
<dbReference type="Pfam" id="PF00017">
    <property type="entry name" value="SH2"/>
    <property type="match status" value="1"/>
</dbReference>
<dbReference type="GO" id="GO:0005856">
    <property type="term" value="C:cytoskeleton"/>
    <property type="evidence" value="ECO:0007669"/>
    <property type="project" value="UniProtKB-SubCell"/>
</dbReference>
<dbReference type="InterPro" id="IPR057509">
    <property type="entry name" value="C2_SHIP1-2_2nd"/>
</dbReference>
<evidence type="ECO:0000256" key="12">
    <source>
        <dbReference type="ARBA" id="ARBA00022889"/>
    </source>
</evidence>
<dbReference type="GO" id="GO:0004445">
    <property type="term" value="F:inositol-polyphosphate 5-phosphatase activity"/>
    <property type="evidence" value="ECO:0007669"/>
    <property type="project" value="TreeGrafter"/>
</dbReference>
<keyword evidence="9" id="KW-0597">Phosphoprotein</keyword>
<evidence type="ECO:0000256" key="16">
    <source>
        <dbReference type="ARBA" id="ARBA00023273"/>
    </source>
</evidence>
<dbReference type="Ensembl" id="ENSOMYT00000105495.2">
    <property type="protein sequence ID" value="ENSOMYP00000097111.2"/>
    <property type="gene ID" value="ENSOMYG00000044072.2"/>
</dbReference>
<comment type="subcellular location">
    <subcellularLocation>
        <location evidence="4">Cell projection</location>
        <location evidence="4">Filopodium</location>
    </subcellularLocation>
    <subcellularLocation>
        <location evidence="5">Cell projection</location>
        <location evidence="5">Lamellipodium</location>
    </subcellularLocation>
    <subcellularLocation>
        <location evidence="2">Cytoplasm</location>
        <location evidence="2">Cytoskeleton</location>
    </subcellularLocation>
    <subcellularLocation>
        <location evidence="1">Membrane</location>
        <topology evidence="1">Peripheral membrane protein</topology>
    </subcellularLocation>
    <subcellularLocation>
        <location evidence="3">Nucleus speckle</location>
    </subcellularLocation>
</comment>
<dbReference type="Gene3D" id="3.30.505.10">
    <property type="entry name" value="SH2 domain"/>
    <property type="match status" value="1"/>
</dbReference>
<dbReference type="GO" id="GO:0016020">
    <property type="term" value="C:membrane"/>
    <property type="evidence" value="ECO:0007669"/>
    <property type="project" value="UniProtKB-SubCell"/>
</dbReference>
<feature type="domain" description="SH2" evidence="18">
    <location>
        <begin position="6"/>
        <end position="102"/>
    </location>
</feature>
<evidence type="ECO:0000256" key="17">
    <source>
        <dbReference type="PROSITE-ProRule" id="PRU00191"/>
    </source>
</evidence>
<sequence>MAMAAWYHRDISRVHAEDLLARAGRDGSFLVRDSESVPGAYALCLLFQRHVHTYRILPDVDGLLAVQTSQGVQVNCFRTLGDLVLGYQYPHKGLVTPLLYPVGRDMEPGDESSGDDEKPGLVWSPSPFPVSVSIAPPAGLPVTPSPHLLFLHRLQDMAGEVVGLLSEYLRSELPLDVEGLRRGATGLRHLHQTLGTACQGLNSEIDLIMSSLETLAKVFDHPICPLTSTKPQNTGRGPDMELDSLLCKISVLVSLLSSLEKRVCTHILTHYPPSTYQQTVSLDVDTGVLLFDRKAGSFGLETVSHEQILQLVKFQSSPAKLRMVVDSHHNNPLELMFESARKREAFCQLLQLMKTRHSRLSEPDVISVFVGSWNMGGSPPPRSLQSWVTCCGLGRTPDESTALLPHDIYALGTQENSQGEKEWTEHVKATLHSYTHIEYKQVAVQSLWNMRLAVFVKPEHESRISHVNTASVKTGLGNTLGNKGAVGVSFLFNSTSFGFVNCHLTSGSEKVVRRNQNFADIVRLLSLGDRQLSAFDVSLRFTHLFWCGDLNYRLDLDVQDILKHVSNREFDELMCADQLTQERHKRKAFLHFKEEKIVFPPTYRYERGSRDSYLWQKYKTSGVRVNVPSWCDRILWKSYSETHITCNSYGCTDDIFTSDHSPVFATFHVGVTSKIKIEPSLSMERAWIELEGIEAIVKTAGKAKFFIEFHSSCLDEVRRSVENDSQSCDVPCFLKLGWSSKQLPKLLPIVSDMEFLQDQHLLLCVKSCDGFESYGECCVALRSLIGTAEQFEMFLTHRGEEMGSIRGRVRVHVPKDRRGTREKIYGRLACCHPANLSSLHSGLLSSLCSPLSHYDLSINFRSSPPPPKPAPSSYTNPAYFIFEGVSVLRRVEEAPPPRRDPQVVWAGDSALQLPKLSGGRGYDRKSARRSDFTEIEIPGKTPSLNNMATNTLVWAHFERDVLGGCLMQVLRGAPETVRELLSTLGLQNYTLGLSLNGWDDLDYFSGITEEDLRAAGVSNPSHRRRILENLPRIWDSL</sequence>
<keyword evidence="10" id="KW-0378">Hydrolase</keyword>
<keyword evidence="14" id="KW-0472">Membrane</keyword>
<dbReference type="GO" id="GO:0016607">
    <property type="term" value="C:nuclear speck"/>
    <property type="evidence" value="ECO:0007669"/>
    <property type="project" value="UniProtKB-SubCell"/>
</dbReference>
<dbReference type="GO" id="GO:0002376">
    <property type="term" value="P:immune system process"/>
    <property type="evidence" value="ECO:0007669"/>
    <property type="project" value="UniProtKB-KW"/>
</dbReference>
<keyword evidence="15" id="KW-0206">Cytoskeleton</keyword>
<dbReference type="PROSITE" id="PS50001">
    <property type="entry name" value="SH2"/>
    <property type="match status" value="1"/>
</dbReference>
<dbReference type="Gene3D" id="1.10.150.50">
    <property type="entry name" value="Transcription Factor, Ets-1"/>
    <property type="match status" value="1"/>
</dbReference>
<dbReference type="SMART" id="SM00128">
    <property type="entry name" value="IPPc"/>
    <property type="match status" value="1"/>
</dbReference>
<evidence type="ECO:0000256" key="9">
    <source>
        <dbReference type="ARBA" id="ARBA00022553"/>
    </source>
</evidence>
<dbReference type="Pfam" id="PF24150">
    <property type="entry name" value="C2_SHIP1-2_first"/>
    <property type="match status" value="1"/>
</dbReference>
<evidence type="ECO:0000256" key="2">
    <source>
        <dbReference type="ARBA" id="ARBA00004245"/>
    </source>
</evidence>
<evidence type="ECO:0000259" key="18">
    <source>
        <dbReference type="PROSITE" id="PS50001"/>
    </source>
</evidence>
<evidence type="ECO:0000256" key="11">
    <source>
        <dbReference type="ARBA" id="ARBA00022859"/>
    </source>
</evidence>
<dbReference type="EC" id="3.1.3.86" evidence="7"/>
<keyword evidence="8" id="KW-0963">Cytoplasm</keyword>
<reference evidence="20" key="3">
    <citation type="submission" date="2025-09" db="UniProtKB">
        <authorList>
            <consortium name="Ensembl"/>
        </authorList>
    </citation>
    <scope>IDENTIFICATION</scope>
</reference>
<dbReference type="GO" id="GO:0030027">
    <property type="term" value="C:lamellipodium"/>
    <property type="evidence" value="ECO:0007669"/>
    <property type="project" value="UniProtKB-SubCell"/>
</dbReference>
<dbReference type="CDD" id="cd10343">
    <property type="entry name" value="SH2_SHIP"/>
    <property type="match status" value="1"/>
</dbReference>
<comment type="similarity">
    <text evidence="6">Belongs to the inositol 1,4,5-trisphosphate 5-phosphatase family.</text>
</comment>
<dbReference type="SUPFAM" id="SSF55550">
    <property type="entry name" value="SH2 domain"/>
    <property type="match status" value="1"/>
</dbReference>
<keyword evidence="13 17" id="KW-0727">SH2 domain</keyword>
<keyword evidence="21" id="KW-1185">Reference proteome</keyword>
<dbReference type="SMART" id="SM00252">
    <property type="entry name" value="SH2"/>
    <property type="match status" value="1"/>
</dbReference>
<dbReference type="SUPFAM" id="SSF47769">
    <property type="entry name" value="SAM/Pointed domain"/>
    <property type="match status" value="1"/>
</dbReference>
<evidence type="ECO:0000256" key="7">
    <source>
        <dbReference type="ARBA" id="ARBA00012981"/>
    </source>
</evidence>
<feature type="domain" description="SAM" evidence="19">
    <location>
        <begin position="972"/>
        <end position="1036"/>
    </location>
</feature>
<dbReference type="GO" id="GO:0005829">
    <property type="term" value="C:cytosol"/>
    <property type="evidence" value="ECO:0007669"/>
    <property type="project" value="TreeGrafter"/>
</dbReference>
<dbReference type="InterPro" id="IPR036691">
    <property type="entry name" value="Endo/exonu/phosph_ase_sf"/>
</dbReference>
<dbReference type="InterPro" id="IPR000300">
    <property type="entry name" value="IPPc"/>
</dbReference>
<dbReference type="Pfam" id="PF24147">
    <property type="entry name" value="C2_SHIP1-2_2nd"/>
    <property type="match status" value="1"/>
</dbReference>
<dbReference type="AlphaFoldDB" id="A0A8C7UK03"/>
<evidence type="ECO:0000256" key="1">
    <source>
        <dbReference type="ARBA" id="ARBA00004170"/>
    </source>
</evidence>
<dbReference type="PANTHER" id="PTHR46051">
    <property type="entry name" value="SH2 DOMAIN-CONTAINING PROTEIN"/>
    <property type="match status" value="1"/>
</dbReference>
<dbReference type="GO" id="GO:0007155">
    <property type="term" value="P:cell adhesion"/>
    <property type="evidence" value="ECO:0007669"/>
    <property type="project" value="UniProtKB-KW"/>
</dbReference>
<evidence type="ECO:0000256" key="10">
    <source>
        <dbReference type="ARBA" id="ARBA00022801"/>
    </source>
</evidence>
<dbReference type="Pfam" id="PF00536">
    <property type="entry name" value="SAM_1"/>
    <property type="match status" value="1"/>
</dbReference>
<evidence type="ECO:0000256" key="3">
    <source>
        <dbReference type="ARBA" id="ARBA00004324"/>
    </source>
</evidence>
<reference evidence="20" key="1">
    <citation type="submission" date="2020-07" db="EMBL/GenBank/DDBJ databases">
        <title>A long reads based de novo assembly of the rainbow trout Arlee double haploid line genome.</title>
        <authorList>
            <person name="Gao G."/>
            <person name="Palti Y."/>
        </authorList>
    </citation>
    <scope>NUCLEOTIDE SEQUENCE [LARGE SCALE GENOMIC DNA]</scope>
</reference>
<dbReference type="InterPro" id="IPR036860">
    <property type="entry name" value="SH2_dom_sf"/>
</dbReference>
<dbReference type="GO" id="GO:0050776">
    <property type="term" value="P:regulation of immune response"/>
    <property type="evidence" value="ECO:0007669"/>
    <property type="project" value="TreeGrafter"/>
</dbReference>
<keyword evidence="16" id="KW-0966">Cell projection</keyword>
<dbReference type="GO" id="GO:0046856">
    <property type="term" value="P:phosphatidylinositol dephosphorylation"/>
    <property type="evidence" value="ECO:0007669"/>
    <property type="project" value="InterPro"/>
</dbReference>
<evidence type="ECO:0000256" key="6">
    <source>
        <dbReference type="ARBA" id="ARBA00008734"/>
    </source>
</evidence>
<evidence type="ECO:0000256" key="13">
    <source>
        <dbReference type="ARBA" id="ARBA00022999"/>
    </source>
</evidence>
<dbReference type="Pfam" id="PF22669">
    <property type="entry name" value="Exo_endo_phos2"/>
    <property type="match status" value="1"/>
</dbReference>
<dbReference type="PROSITE" id="PS50105">
    <property type="entry name" value="SAM_DOMAIN"/>
    <property type="match status" value="1"/>
</dbReference>
<evidence type="ECO:0000256" key="14">
    <source>
        <dbReference type="ARBA" id="ARBA00023136"/>
    </source>
</evidence>
<accession>A0A8C7UK03</accession>
<dbReference type="InterPro" id="IPR013761">
    <property type="entry name" value="SAM/pointed_sf"/>
</dbReference>
<dbReference type="GO" id="GO:0034485">
    <property type="term" value="F:phosphatidylinositol-3,4,5-trisphosphate 5-phosphatase activity"/>
    <property type="evidence" value="ECO:0007669"/>
    <property type="project" value="UniProtKB-EC"/>
</dbReference>
<keyword evidence="11" id="KW-0391">Immunity</keyword>